<keyword evidence="3" id="KW-0547">Nucleotide-binding</keyword>
<evidence type="ECO:0000256" key="1">
    <source>
        <dbReference type="ARBA" id="ARBA00008792"/>
    </source>
</evidence>
<evidence type="ECO:0000256" key="3">
    <source>
        <dbReference type="ARBA" id="ARBA00022741"/>
    </source>
</evidence>
<dbReference type="AlphaFoldDB" id="A0A504YT20"/>
<feature type="non-terminal residue" evidence="11">
    <location>
        <position position="572"/>
    </location>
</feature>
<dbReference type="Proteomes" id="UP000316759">
    <property type="component" value="Unassembled WGS sequence"/>
</dbReference>
<comment type="catalytic activity">
    <reaction evidence="7">
        <text>ATP + H2O = ADP + phosphate + H(+)</text>
        <dbReference type="Rhea" id="RHEA:13065"/>
        <dbReference type="ChEBI" id="CHEBI:15377"/>
        <dbReference type="ChEBI" id="CHEBI:15378"/>
        <dbReference type="ChEBI" id="CHEBI:30616"/>
        <dbReference type="ChEBI" id="CHEBI:43474"/>
        <dbReference type="ChEBI" id="CHEBI:456216"/>
        <dbReference type="EC" id="3.6.4.13"/>
    </reaction>
</comment>
<comment type="caution">
    <text evidence="11">The sequence shown here is derived from an EMBL/GenBank/DDBJ whole genome shotgun (WGS) entry which is preliminary data.</text>
</comment>
<dbReference type="CDD" id="cd18791">
    <property type="entry name" value="SF2_C_RHA"/>
    <property type="match status" value="1"/>
</dbReference>
<dbReference type="PANTHER" id="PTHR18934:SF136">
    <property type="entry name" value="ATP-DEPENDENT RNA HELICASE DHX35-RELATED"/>
    <property type="match status" value="1"/>
</dbReference>
<dbReference type="SUPFAM" id="SSF52540">
    <property type="entry name" value="P-loop containing nucleoside triphosphate hydrolases"/>
    <property type="match status" value="1"/>
</dbReference>
<evidence type="ECO:0000259" key="10">
    <source>
        <dbReference type="PROSITE" id="PS51194"/>
    </source>
</evidence>
<dbReference type="GO" id="GO:0005524">
    <property type="term" value="F:ATP binding"/>
    <property type="evidence" value="ECO:0007669"/>
    <property type="project" value="UniProtKB-KW"/>
</dbReference>
<dbReference type="PANTHER" id="PTHR18934">
    <property type="entry name" value="ATP-DEPENDENT RNA HELICASE"/>
    <property type="match status" value="1"/>
</dbReference>
<dbReference type="Gene3D" id="3.40.50.300">
    <property type="entry name" value="P-loop containing nucleotide triphosphate hydrolases"/>
    <property type="match status" value="2"/>
</dbReference>
<sequence length="572" mass="62933">MSAYLSSKRPKFIKPGEEDVVQGLVSEEKPETNEDGCSGATILPFNPDDSLQSLEQQRQHLPVFTWRTHFLFLLETNRVVIVTGETGSGKSTQLPQYVYESGWLNAKPSLVAPSGATMAITQPRRVAALTLATRVAEEKNWKLGAHVGYAIRFEECCTPQVTVISYLTEGMMIQELLRDPLLRRFRVVMLDEVHERSVQTDILLGLLKKVLRKRLYDLRLVISSATLDAKKYVDYFSDLDALIAKKSDVADPLSPHGFTDKSLSPVAHLNVEGRQFPVHIYYSVDPVPCYLRAAKDLVFQIHESRPLGGDVLVFVTGQNEVVQLVSDLVDEYRSRKEQYSKSEPTPTGTKGSSATGYRPLRCLPLHGALPQTDQLRIFDRPTRACRKVVVATNIAEASVTLPGISYVIDCGFARLRAYNPVTGLEALVTLPISQASARQRAGRAGRTRTGEAYRLYSEQLFRSLPRFTPPESVRSDLSGALLRLKTLGVDRLVRFDWLDSPPASHVGQAAERLVALGALDADTGRLTIPKGLKLAEVSTACGLDQPSAAAALLGSCEEGCSQEVAAIVALMQ</sequence>
<protein>
    <recommendedName>
        <fullName evidence="2">RNA helicase</fullName>
        <ecNumber evidence="2">3.6.4.13</ecNumber>
    </recommendedName>
</protein>
<dbReference type="Gene3D" id="1.10.10.2130">
    <property type="entry name" value="DEAH helicase family, winged-helix domain"/>
    <property type="match status" value="1"/>
</dbReference>
<dbReference type="GO" id="GO:0003723">
    <property type="term" value="F:RNA binding"/>
    <property type="evidence" value="ECO:0007669"/>
    <property type="project" value="TreeGrafter"/>
</dbReference>
<dbReference type="InterPro" id="IPR014001">
    <property type="entry name" value="Helicase_ATP-bd"/>
</dbReference>
<feature type="region of interest" description="Disordered" evidence="8">
    <location>
        <begin position="335"/>
        <end position="355"/>
    </location>
</feature>
<proteinExistence type="inferred from homology"/>
<gene>
    <name evidence="11" type="ORF">FGIG_05964</name>
</gene>
<keyword evidence="6" id="KW-0067">ATP-binding</keyword>
<keyword evidence="4" id="KW-0378">Hydrolase</keyword>
<dbReference type="Pfam" id="PF00271">
    <property type="entry name" value="Helicase_C"/>
    <property type="match status" value="1"/>
</dbReference>
<dbReference type="PROSITE" id="PS51192">
    <property type="entry name" value="HELICASE_ATP_BIND_1"/>
    <property type="match status" value="1"/>
</dbReference>
<evidence type="ECO:0000256" key="5">
    <source>
        <dbReference type="ARBA" id="ARBA00022806"/>
    </source>
</evidence>
<dbReference type="OrthoDB" id="10253254at2759"/>
<dbReference type="InterPro" id="IPR027417">
    <property type="entry name" value="P-loop_NTPase"/>
</dbReference>
<dbReference type="SMART" id="SM00487">
    <property type="entry name" value="DEXDc"/>
    <property type="match status" value="1"/>
</dbReference>
<evidence type="ECO:0000313" key="11">
    <source>
        <dbReference type="EMBL" id="TPP61127.1"/>
    </source>
</evidence>
<dbReference type="EC" id="3.6.4.13" evidence="2"/>
<dbReference type="InterPro" id="IPR042035">
    <property type="entry name" value="DEAH_win-hel_dom"/>
</dbReference>
<accession>A0A504YT20</accession>
<evidence type="ECO:0000313" key="12">
    <source>
        <dbReference type="Proteomes" id="UP000316759"/>
    </source>
</evidence>
<dbReference type="EMBL" id="SUNJ01008573">
    <property type="protein sequence ID" value="TPP61127.1"/>
    <property type="molecule type" value="Genomic_DNA"/>
</dbReference>
<keyword evidence="12" id="KW-1185">Reference proteome</keyword>
<dbReference type="PROSITE" id="PS51194">
    <property type="entry name" value="HELICASE_CTER"/>
    <property type="match status" value="1"/>
</dbReference>
<reference evidence="11 12" key="1">
    <citation type="submission" date="2019-04" db="EMBL/GenBank/DDBJ databases">
        <title>Annotation for the trematode Fasciola gigantica.</title>
        <authorList>
            <person name="Choi Y.-J."/>
        </authorList>
    </citation>
    <scope>NUCLEOTIDE SEQUENCE [LARGE SCALE GENOMIC DNA]</scope>
    <source>
        <strain evidence="11">Uganda_cow_1</strain>
    </source>
</reference>
<dbReference type="GO" id="GO:0003724">
    <property type="term" value="F:RNA helicase activity"/>
    <property type="evidence" value="ECO:0007669"/>
    <property type="project" value="UniProtKB-EC"/>
</dbReference>
<feature type="domain" description="Helicase ATP-binding" evidence="9">
    <location>
        <begin position="71"/>
        <end position="245"/>
    </location>
</feature>
<comment type="similarity">
    <text evidence="1">Belongs to the DEAD box helicase family. DEAH subfamily.</text>
</comment>
<dbReference type="SMART" id="SM00490">
    <property type="entry name" value="HELICc"/>
    <property type="match status" value="1"/>
</dbReference>
<evidence type="ECO:0000256" key="8">
    <source>
        <dbReference type="SAM" id="MobiDB-lite"/>
    </source>
</evidence>
<organism evidence="11 12">
    <name type="scientific">Fasciola gigantica</name>
    <name type="common">Giant liver fluke</name>
    <dbReference type="NCBI Taxonomy" id="46835"/>
    <lineage>
        <taxon>Eukaryota</taxon>
        <taxon>Metazoa</taxon>
        <taxon>Spiralia</taxon>
        <taxon>Lophotrochozoa</taxon>
        <taxon>Platyhelminthes</taxon>
        <taxon>Trematoda</taxon>
        <taxon>Digenea</taxon>
        <taxon>Plagiorchiida</taxon>
        <taxon>Echinostomata</taxon>
        <taxon>Echinostomatoidea</taxon>
        <taxon>Fasciolidae</taxon>
        <taxon>Fasciola</taxon>
    </lineage>
</organism>
<name>A0A504YT20_FASGI</name>
<evidence type="ECO:0000259" key="9">
    <source>
        <dbReference type="PROSITE" id="PS51192"/>
    </source>
</evidence>
<dbReference type="InterPro" id="IPR001650">
    <property type="entry name" value="Helicase_C-like"/>
</dbReference>
<dbReference type="FunFam" id="3.40.50.300:FF:000578">
    <property type="entry name" value="probable ATP-dependent RNA helicase DHX35"/>
    <property type="match status" value="1"/>
</dbReference>
<dbReference type="GO" id="GO:0016787">
    <property type="term" value="F:hydrolase activity"/>
    <property type="evidence" value="ECO:0007669"/>
    <property type="project" value="UniProtKB-KW"/>
</dbReference>
<evidence type="ECO:0000256" key="2">
    <source>
        <dbReference type="ARBA" id="ARBA00012552"/>
    </source>
</evidence>
<keyword evidence="5 11" id="KW-0347">Helicase</keyword>
<feature type="compositionally biased region" description="Polar residues" evidence="8">
    <location>
        <begin position="341"/>
        <end position="355"/>
    </location>
</feature>
<feature type="domain" description="Helicase C-terminal" evidence="10">
    <location>
        <begin position="293"/>
        <end position="488"/>
    </location>
</feature>
<evidence type="ECO:0000256" key="4">
    <source>
        <dbReference type="ARBA" id="ARBA00022801"/>
    </source>
</evidence>
<evidence type="ECO:0000256" key="6">
    <source>
        <dbReference type="ARBA" id="ARBA00022840"/>
    </source>
</evidence>
<dbReference type="GO" id="GO:0071013">
    <property type="term" value="C:catalytic step 2 spliceosome"/>
    <property type="evidence" value="ECO:0007669"/>
    <property type="project" value="TreeGrafter"/>
</dbReference>
<evidence type="ECO:0000256" key="7">
    <source>
        <dbReference type="ARBA" id="ARBA00047984"/>
    </source>
</evidence>
<dbReference type="STRING" id="46835.A0A504YT20"/>